<dbReference type="EMBL" id="CABPSI010000001">
    <property type="protein sequence ID" value="VVD76996.1"/>
    <property type="molecule type" value="Genomic_DNA"/>
</dbReference>
<feature type="transmembrane region" description="Helical" evidence="7">
    <location>
        <begin position="310"/>
        <end position="330"/>
    </location>
</feature>
<evidence type="ECO:0000313" key="8">
    <source>
        <dbReference type="EMBL" id="VVD76996.1"/>
    </source>
</evidence>
<feature type="transmembrane region" description="Helical" evidence="7">
    <location>
        <begin position="84"/>
        <end position="106"/>
    </location>
</feature>
<feature type="transmembrane region" description="Helical" evidence="7">
    <location>
        <begin position="7"/>
        <end position="27"/>
    </location>
</feature>
<evidence type="ECO:0000256" key="4">
    <source>
        <dbReference type="ARBA" id="ARBA00022692"/>
    </source>
</evidence>
<sequence>MKFNRLGLMILTGMIAGVIAGQCVHQFASGPEAIKNAASYFSLMTEIFLRLIKMIIAPLVFSGIVVGLAGMGDARAVGRVGLKALTWFFCASVISLTLGLVLSNVFQIGHSMHVGVPAANTATGLNTSAFNIHSFVAHIVPASIFQAMAQNEVLPILVFSVFFGTAIGALRGKLAGQVVQGIEELFAIMLKITGYVMYVAPLGVFSAIAAVVAVQGLGVLLIYAKFIGAIYFGMLLLWGLILTAGYCFIGKSVFSLLKLIREPMIIAFSTASGEAAYAKTIEQLTRFGVSPRISSFILPLAYSFNLDGSMMFQAFASIFIAQVYNIPLSWEQQFSMLFVMMLTSKGIAGVPRAAMVVIAATLPLFGLPVEGMVLLLAIDQFADMGRTMTNVVGNAVATAVIAKWEGALRPWTGKAWSLDAALGLHSQDDATPFAETPGELSIGAERAA</sequence>
<dbReference type="PANTHER" id="PTHR42865">
    <property type="entry name" value="PROTON/GLUTAMATE-ASPARTATE SYMPORTER"/>
    <property type="match status" value="1"/>
</dbReference>
<dbReference type="InterPro" id="IPR001991">
    <property type="entry name" value="Na-dicarboxylate_symporter"/>
</dbReference>
<dbReference type="Gene3D" id="1.10.3860.10">
    <property type="entry name" value="Sodium:dicarboxylate symporter"/>
    <property type="match status" value="1"/>
</dbReference>
<feature type="transmembrane region" description="Helical" evidence="7">
    <location>
        <begin position="350"/>
        <end position="378"/>
    </location>
</feature>
<evidence type="ECO:0000256" key="7">
    <source>
        <dbReference type="SAM" id="Phobius"/>
    </source>
</evidence>
<evidence type="ECO:0000256" key="1">
    <source>
        <dbReference type="ARBA" id="ARBA00004651"/>
    </source>
</evidence>
<dbReference type="GO" id="GO:0006835">
    <property type="term" value="P:dicarboxylic acid transport"/>
    <property type="evidence" value="ECO:0007669"/>
    <property type="project" value="TreeGrafter"/>
</dbReference>
<keyword evidence="3" id="KW-1003">Cell membrane</keyword>
<dbReference type="Proteomes" id="UP000333828">
    <property type="component" value="Unassembled WGS sequence"/>
</dbReference>
<keyword evidence="4 7" id="KW-0812">Transmembrane</keyword>
<name>A0A5E4SM96_9BURK</name>
<keyword evidence="9" id="KW-1185">Reference proteome</keyword>
<feature type="transmembrane region" description="Helical" evidence="7">
    <location>
        <begin position="47"/>
        <end position="72"/>
    </location>
</feature>
<comment type="subcellular location">
    <subcellularLocation>
        <location evidence="1">Cell membrane</location>
        <topology evidence="1">Multi-pass membrane protein</topology>
    </subcellularLocation>
</comment>
<dbReference type="AlphaFoldDB" id="A0A5E4SM96"/>
<dbReference type="SUPFAM" id="SSF118215">
    <property type="entry name" value="Proton glutamate symport protein"/>
    <property type="match status" value="1"/>
</dbReference>
<dbReference type="RefSeq" id="WP_150683032.1">
    <property type="nucleotide sequence ID" value="NZ_CABPSI010000001.1"/>
</dbReference>
<keyword evidence="5 7" id="KW-1133">Transmembrane helix</keyword>
<dbReference type="GO" id="GO:0015293">
    <property type="term" value="F:symporter activity"/>
    <property type="evidence" value="ECO:0007669"/>
    <property type="project" value="UniProtKB-KW"/>
</dbReference>
<evidence type="ECO:0000313" key="9">
    <source>
        <dbReference type="Proteomes" id="UP000333828"/>
    </source>
</evidence>
<proteinExistence type="predicted"/>
<gene>
    <name evidence="8" type="ORF">PIN31115_00914</name>
</gene>
<organism evidence="8 9">
    <name type="scientific">Pandoraea iniqua</name>
    <dbReference type="NCBI Taxonomy" id="2508288"/>
    <lineage>
        <taxon>Bacteria</taxon>
        <taxon>Pseudomonadati</taxon>
        <taxon>Pseudomonadota</taxon>
        <taxon>Betaproteobacteria</taxon>
        <taxon>Burkholderiales</taxon>
        <taxon>Burkholderiaceae</taxon>
        <taxon>Pandoraea</taxon>
    </lineage>
</organism>
<protein>
    <submittedName>
        <fullName evidence="8">C4-dicarboxylate ABC transporter</fullName>
    </submittedName>
</protein>
<dbReference type="Pfam" id="PF00375">
    <property type="entry name" value="SDF"/>
    <property type="match status" value="1"/>
</dbReference>
<keyword evidence="2" id="KW-0813">Transport</keyword>
<evidence type="ECO:0000256" key="2">
    <source>
        <dbReference type="ARBA" id="ARBA00022448"/>
    </source>
</evidence>
<feature type="transmembrane region" description="Helical" evidence="7">
    <location>
        <begin position="229"/>
        <end position="249"/>
    </location>
</feature>
<reference evidence="8 9" key="1">
    <citation type="submission" date="2019-08" db="EMBL/GenBank/DDBJ databases">
        <authorList>
            <person name="Peeters C."/>
        </authorList>
    </citation>
    <scope>NUCLEOTIDE SEQUENCE [LARGE SCALE GENOMIC DNA]</scope>
    <source>
        <strain evidence="8 9">LMG 31115</strain>
    </source>
</reference>
<dbReference type="PRINTS" id="PR00173">
    <property type="entry name" value="EDTRNSPORT"/>
</dbReference>
<dbReference type="InterPro" id="IPR036458">
    <property type="entry name" value="Na:dicarbo_symporter_sf"/>
</dbReference>
<dbReference type="GO" id="GO:0005886">
    <property type="term" value="C:plasma membrane"/>
    <property type="evidence" value="ECO:0007669"/>
    <property type="project" value="UniProtKB-SubCell"/>
</dbReference>
<feature type="transmembrane region" description="Helical" evidence="7">
    <location>
        <begin position="195"/>
        <end position="223"/>
    </location>
</feature>
<keyword evidence="6 7" id="KW-0472">Membrane</keyword>
<accession>A0A5E4SM96</accession>
<dbReference type="PANTHER" id="PTHR42865:SF7">
    <property type="entry name" value="PROTON_GLUTAMATE-ASPARTATE SYMPORTER"/>
    <property type="match status" value="1"/>
</dbReference>
<evidence type="ECO:0000256" key="3">
    <source>
        <dbReference type="ARBA" id="ARBA00022475"/>
    </source>
</evidence>
<evidence type="ECO:0000256" key="5">
    <source>
        <dbReference type="ARBA" id="ARBA00022989"/>
    </source>
</evidence>
<feature type="transmembrane region" description="Helical" evidence="7">
    <location>
        <begin position="153"/>
        <end position="174"/>
    </location>
</feature>
<evidence type="ECO:0000256" key="6">
    <source>
        <dbReference type="ARBA" id="ARBA00023136"/>
    </source>
</evidence>